<dbReference type="InterPro" id="IPR047130">
    <property type="entry name" value="7TM_GPCR_Srsx_nematod"/>
</dbReference>
<keyword evidence="1" id="KW-0472">Membrane</keyword>
<organism evidence="2 3">
    <name type="scientific">Steinernema glaseri</name>
    <dbReference type="NCBI Taxonomy" id="37863"/>
    <lineage>
        <taxon>Eukaryota</taxon>
        <taxon>Metazoa</taxon>
        <taxon>Ecdysozoa</taxon>
        <taxon>Nematoda</taxon>
        <taxon>Chromadorea</taxon>
        <taxon>Rhabditida</taxon>
        <taxon>Tylenchina</taxon>
        <taxon>Panagrolaimomorpha</taxon>
        <taxon>Strongyloidoidea</taxon>
        <taxon>Steinernematidae</taxon>
        <taxon>Steinernema</taxon>
    </lineage>
</organism>
<proteinExistence type="predicted"/>
<dbReference type="AlphaFoldDB" id="A0A1I8AV58"/>
<evidence type="ECO:0000256" key="1">
    <source>
        <dbReference type="SAM" id="Phobius"/>
    </source>
</evidence>
<keyword evidence="2" id="KW-1185">Reference proteome</keyword>
<dbReference type="Proteomes" id="UP000095287">
    <property type="component" value="Unplaced"/>
</dbReference>
<dbReference type="Gene3D" id="1.20.1070.10">
    <property type="entry name" value="Rhodopsin 7-helix transmembrane proteins"/>
    <property type="match status" value="1"/>
</dbReference>
<dbReference type="WBParaSite" id="L893_g9831.t1">
    <property type="protein sequence ID" value="L893_g9831.t1"/>
    <property type="gene ID" value="L893_g9831"/>
</dbReference>
<reference evidence="3" key="1">
    <citation type="submission" date="2016-11" db="UniProtKB">
        <authorList>
            <consortium name="WormBaseParasite"/>
        </authorList>
    </citation>
    <scope>IDENTIFICATION</scope>
</reference>
<name>A0A1I8AV58_9BILA</name>
<feature type="transmembrane region" description="Helical" evidence="1">
    <location>
        <begin position="202"/>
        <end position="223"/>
    </location>
</feature>
<feature type="transmembrane region" description="Helical" evidence="1">
    <location>
        <begin position="152"/>
        <end position="173"/>
    </location>
</feature>
<feature type="transmembrane region" description="Helical" evidence="1">
    <location>
        <begin position="32"/>
        <end position="54"/>
    </location>
</feature>
<evidence type="ECO:0000313" key="2">
    <source>
        <dbReference type="Proteomes" id="UP000095287"/>
    </source>
</evidence>
<protein>
    <submittedName>
        <fullName evidence="3">G protein-coupled receptor</fullName>
    </submittedName>
</protein>
<dbReference type="PANTHER" id="PTHR23360:SF26">
    <property type="entry name" value="G-PROTEIN COUPLED RECEPTORS FAMILY 1 PROFILE DOMAIN-CONTAINING PROTEIN"/>
    <property type="match status" value="1"/>
</dbReference>
<sequence>MDAQPDFRSLPFAIVMFLQETRYDFGYSSLEFVSLFPGGLGLLINVLLIVSIVTSPSNRVRKQYTAAVGVFLAEAFLSVSFFVLSIQWIVQLFTEYVPVKNRETFQCLTVPHNMMFAVSYQSVGVTALLIGVDRFLSELFPKIYSKLSIVDISIAIVVCFLVSLVPLMAAINFSRAARIDFYSNRPYLCMALDSISDTVSPFFVLFRLVTVSVSLCLALPVLFHERRKGQNSFSFFGELLSALQDVEKLHRGYETGTISFAQSYRNPGFAILTSISLLIIPDAVTVVREFRHNDSILFFYLLNQLRSWLNASAYLAKHGNLRRQLAELFFLVKV</sequence>
<keyword evidence="1" id="KW-1133">Transmembrane helix</keyword>
<dbReference type="PANTHER" id="PTHR23360">
    <property type="entry name" value="G-PROTEIN COUPLED RECEPTORS FAMILY 1 PROFILE DOMAIN-CONTAINING PROTEIN-RELATED"/>
    <property type="match status" value="1"/>
</dbReference>
<keyword evidence="1" id="KW-0812">Transmembrane</keyword>
<feature type="transmembrane region" description="Helical" evidence="1">
    <location>
        <begin position="110"/>
        <end position="132"/>
    </location>
</feature>
<evidence type="ECO:0000313" key="3">
    <source>
        <dbReference type="WBParaSite" id="L893_g9831.t1"/>
    </source>
</evidence>
<accession>A0A1I8AV58</accession>
<feature type="transmembrane region" description="Helical" evidence="1">
    <location>
        <begin position="66"/>
        <end position="90"/>
    </location>
</feature>